<dbReference type="STRING" id="28094.SAMN06295900_110162"/>
<feature type="domain" description="Carbamoyltransferase" evidence="2">
    <location>
        <begin position="3"/>
        <end position="343"/>
    </location>
</feature>
<dbReference type="Pfam" id="PF16861">
    <property type="entry name" value="Carbam_trans_C"/>
    <property type="match status" value="1"/>
</dbReference>
<organism evidence="4 5">
    <name type="scientific">Trinickia caryophylli</name>
    <name type="common">Paraburkholderia caryophylli</name>
    <dbReference type="NCBI Taxonomy" id="28094"/>
    <lineage>
        <taxon>Bacteria</taxon>
        <taxon>Pseudomonadati</taxon>
        <taxon>Pseudomonadota</taxon>
        <taxon>Betaproteobacteria</taxon>
        <taxon>Burkholderiales</taxon>
        <taxon>Burkholderiaceae</taxon>
        <taxon>Trinickia</taxon>
    </lineage>
</organism>
<dbReference type="OrthoDB" id="9780777at2"/>
<reference evidence="5" key="1">
    <citation type="submission" date="2017-04" db="EMBL/GenBank/DDBJ databases">
        <authorList>
            <person name="Varghese N."/>
            <person name="Submissions S."/>
        </authorList>
    </citation>
    <scope>NUCLEOTIDE SEQUENCE [LARGE SCALE GENOMIC DNA]</scope>
    <source>
        <strain evidence="5">Ballard 720</strain>
    </source>
</reference>
<accession>A0A1X7FQ43</accession>
<evidence type="ECO:0000313" key="5">
    <source>
        <dbReference type="Proteomes" id="UP000192911"/>
    </source>
</evidence>
<evidence type="ECO:0000259" key="2">
    <source>
        <dbReference type="Pfam" id="PF02543"/>
    </source>
</evidence>
<proteinExistence type="inferred from homology"/>
<evidence type="ECO:0000256" key="1">
    <source>
        <dbReference type="ARBA" id="ARBA00006129"/>
    </source>
</evidence>
<dbReference type="InterPro" id="IPR043129">
    <property type="entry name" value="ATPase_NBD"/>
</dbReference>
<dbReference type="PANTHER" id="PTHR34847">
    <property type="entry name" value="NODULATION PROTEIN U"/>
    <property type="match status" value="1"/>
</dbReference>
<keyword evidence="4" id="KW-0808">Transferase</keyword>
<keyword evidence="5" id="KW-1185">Reference proteome</keyword>
<dbReference type="InterPro" id="IPR003696">
    <property type="entry name" value="Carbtransf_dom"/>
</dbReference>
<dbReference type="RefSeq" id="WP_085228887.1">
    <property type="nucleotide sequence ID" value="NZ_BSQD01000007.1"/>
</dbReference>
<gene>
    <name evidence="4" type="ORF">SAMN06295900_110162</name>
</gene>
<evidence type="ECO:0000313" key="4">
    <source>
        <dbReference type="EMBL" id="SMF56570.1"/>
    </source>
</evidence>
<name>A0A1X7FQ43_TRICW</name>
<dbReference type="GeneID" id="95553480"/>
<comment type="similarity">
    <text evidence="1">Belongs to the NodU/CmcH family.</text>
</comment>
<dbReference type="Pfam" id="PF02543">
    <property type="entry name" value="Carbam_trans_N"/>
    <property type="match status" value="1"/>
</dbReference>
<dbReference type="CDD" id="cd24098">
    <property type="entry name" value="ASKHA_NBD_TobZ_N"/>
    <property type="match status" value="1"/>
</dbReference>
<sequence length="563" mass="62336">MIILGINSFFEHPAVALVQDGELVFAIEEERLTRIKHGRKYTPYKLYLPFESIGAALRHANVRSADIDELAYSYDPWQHIAAAWGCFSGKRLSSFREEFAAFVNVLNIKRALQSAHEIPHRYTDVLTPFDFGRTRFRRWDHHLSHAASAFFCSGFDESLIVVADGSGERACTSVYVGRGRRIEPVASVALPHSLGLFYSFITAHLGFEPFADEYKVMGLAAYGNDRYSQDIGRILHGAPAGRYRIVLSRLTELEATLGPKRLAGEPIEQRHKDIACSAQRVLEDVLLELIAYHLHKSGLRHLCTAGGVFLNCVANGRISRLPALDRYFVQPAAHDAGTAIGAAALSSVARGGPAQLRYASMLLGTDYGDDEIERTLAEARVRFMRVTSAAVPATLARLLANERVVALFRGRMEFGPRSLGGRSLLASPRSAVTRERLNAIKGREQFRPLAPLVREEDYDRFFEGPANRYMMFAVKARPETARIAPAVVHADHTARAQIVRCADDPFLHETLSCFYDATGVPILVNTSLNVRGKPIDESPTDALCSFLTSGADALMIGSYLVER</sequence>
<dbReference type="InterPro" id="IPR051338">
    <property type="entry name" value="NodU/CmcH_Carbamoyltrnsfr"/>
</dbReference>
<dbReference type="EMBL" id="FXAH01000010">
    <property type="protein sequence ID" value="SMF56570.1"/>
    <property type="molecule type" value="Genomic_DNA"/>
</dbReference>
<dbReference type="InterPro" id="IPR038152">
    <property type="entry name" value="Carbam_trans_C_sf"/>
</dbReference>
<protein>
    <submittedName>
        <fullName evidence="4">Carbamoyltransferase</fullName>
    </submittedName>
</protein>
<dbReference type="Proteomes" id="UP000192911">
    <property type="component" value="Unassembled WGS sequence"/>
</dbReference>
<dbReference type="InterPro" id="IPR031730">
    <property type="entry name" value="Carbam_trans_C"/>
</dbReference>
<dbReference type="AlphaFoldDB" id="A0A1X7FQ43"/>
<evidence type="ECO:0000259" key="3">
    <source>
        <dbReference type="Pfam" id="PF16861"/>
    </source>
</evidence>
<feature type="domain" description="Carbamoyltransferase C-terminal" evidence="3">
    <location>
        <begin position="396"/>
        <end position="563"/>
    </location>
</feature>
<dbReference type="Gene3D" id="3.90.870.20">
    <property type="entry name" value="Carbamoyltransferase, C-terminal domain"/>
    <property type="match status" value="1"/>
</dbReference>
<dbReference type="SUPFAM" id="SSF53067">
    <property type="entry name" value="Actin-like ATPase domain"/>
    <property type="match status" value="1"/>
</dbReference>
<dbReference type="GO" id="GO:0016740">
    <property type="term" value="F:transferase activity"/>
    <property type="evidence" value="ECO:0007669"/>
    <property type="project" value="UniProtKB-KW"/>
</dbReference>
<dbReference type="Gene3D" id="3.30.420.40">
    <property type="match status" value="2"/>
</dbReference>
<dbReference type="PANTHER" id="PTHR34847:SF1">
    <property type="entry name" value="NODULATION PROTEIN U"/>
    <property type="match status" value="1"/>
</dbReference>